<feature type="signal peptide" evidence="1">
    <location>
        <begin position="1"/>
        <end position="23"/>
    </location>
</feature>
<protein>
    <recommendedName>
        <fullName evidence="4">DUF3313 domain-containing protein</fullName>
    </recommendedName>
</protein>
<dbReference type="RefSeq" id="WP_310073675.1">
    <property type="nucleotide sequence ID" value="NZ_JAVDVX010000005.1"/>
</dbReference>
<reference evidence="2 3" key="1">
    <citation type="submission" date="2023-07" db="EMBL/GenBank/DDBJ databases">
        <title>Sorghum-associated microbial communities from plants grown in Nebraska, USA.</title>
        <authorList>
            <person name="Schachtman D."/>
        </authorList>
    </citation>
    <scope>NUCLEOTIDE SEQUENCE [LARGE SCALE GENOMIC DNA]</scope>
    <source>
        <strain evidence="2 3">BE190</strain>
    </source>
</reference>
<evidence type="ECO:0000313" key="2">
    <source>
        <dbReference type="EMBL" id="MDR7090946.1"/>
    </source>
</evidence>
<dbReference type="PROSITE" id="PS51257">
    <property type="entry name" value="PROKAR_LIPOPROTEIN"/>
    <property type="match status" value="1"/>
</dbReference>
<keyword evidence="1" id="KW-0732">Signal</keyword>
<feature type="chain" id="PRO_5045488775" description="DUF3313 domain-containing protein" evidence="1">
    <location>
        <begin position="24"/>
        <end position="230"/>
    </location>
</feature>
<name>A0ABU1V0G4_9GAMM</name>
<organism evidence="2 3">
    <name type="scientific">Cellvibrio fibrivorans</name>
    <dbReference type="NCBI Taxonomy" id="126350"/>
    <lineage>
        <taxon>Bacteria</taxon>
        <taxon>Pseudomonadati</taxon>
        <taxon>Pseudomonadota</taxon>
        <taxon>Gammaproteobacteria</taxon>
        <taxon>Cellvibrionales</taxon>
        <taxon>Cellvibrionaceae</taxon>
        <taxon>Cellvibrio</taxon>
    </lineage>
</organism>
<dbReference type="Pfam" id="PF11769">
    <property type="entry name" value="DUF3313"/>
    <property type="match status" value="1"/>
</dbReference>
<evidence type="ECO:0000256" key="1">
    <source>
        <dbReference type="SAM" id="SignalP"/>
    </source>
</evidence>
<dbReference type="InterPro" id="IPR021747">
    <property type="entry name" value="DUF3313"/>
</dbReference>
<dbReference type="Proteomes" id="UP001253595">
    <property type="component" value="Unassembled WGS sequence"/>
</dbReference>
<keyword evidence="3" id="KW-1185">Reference proteome</keyword>
<proteinExistence type="predicted"/>
<gene>
    <name evidence="2" type="ORF">J2X05_002972</name>
</gene>
<dbReference type="EMBL" id="JAVDVX010000005">
    <property type="protein sequence ID" value="MDR7090946.1"/>
    <property type="molecule type" value="Genomic_DNA"/>
</dbReference>
<evidence type="ECO:0000313" key="3">
    <source>
        <dbReference type="Proteomes" id="UP001253595"/>
    </source>
</evidence>
<evidence type="ECO:0008006" key="4">
    <source>
        <dbReference type="Google" id="ProtNLM"/>
    </source>
</evidence>
<sequence>MNTLLKRTASNLVFLALATSLVAGCSITKKHEKDAQVKADKAGLAAVEKSRFDGTFIAPGAQFSQYKKLFVEQLNLNEVKIRKLSSSNLTDDTPWELNDADRRYYQERYTEALMNNLIADGTYATAMQAGPDVLTVSAKVVEIAPLGSKDDMKGRPTNVKVYSEGMGTMTLEISLYDSVSGKPLAIITDQRDLGRIWEENNRVTNNVQVRLAFNHWMSKLREELDKASGR</sequence>
<accession>A0ABU1V0G4</accession>
<comment type="caution">
    <text evidence="2">The sequence shown here is derived from an EMBL/GenBank/DDBJ whole genome shotgun (WGS) entry which is preliminary data.</text>
</comment>